<comment type="similarity">
    <text evidence="1">Belongs to the AB hydrolase superfamily. AB hydrolase 4 family.</text>
</comment>
<dbReference type="PANTHER" id="PTHR10794">
    <property type="entry name" value="ABHYDROLASE DOMAIN-CONTAINING PROTEIN"/>
    <property type="match status" value="1"/>
</dbReference>
<reference evidence="5" key="1">
    <citation type="submission" date="2020-10" db="EMBL/GenBank/DDBJ databases">
        <authorList>
            <person name="Palmer J.M."/>
        </authorList>
    </citation>
    <scope>NUCLEOTIDE SEQUENCE</scope>
    <source>
        <strain evidence="5">UCD 2041</strain>
    </source>
</reference>
<dbReference type="InterPro" id="IPR029058">
    <property type="entry name" value="AB_hydrolase_fold"/>
</dbReference>
<dbReference type="SUPFAM" id="SSF53474">
    <property type="entry name" value="alpha/beta-Hydrolases"/>
    <property type="match status" value="1"/>
</dbReference>
<evidence type="ECO:0000256" key="2">
    <source>
        <dbReference type="SAM" id="Phobius"/>
    </source>
</evidence>
<dbReference type="Proteomes" id="UP000663131">
    <property type="component" value="Chromosome 7"/>
</dbReference>
<proteinExistence type="inferred from homology"/>
<gene>
    <name evidence="5" type="ORF">BRETT_004726</name>
</gene>
<feature type="transmembrane region" description="Helical" evidence="2">
    <location>
        <begin position="61"/>
        <end position="81"/>
    </location>
</feature>
<keyword evidence="2" id="KW-0812">Transmembrane</keyword>
<accession>A0A871R8I3</accession>
<dbReference type="GO" id="GO:0008126">
    <property type="term" value="F:acetylesterase activity"/>
    <property type="evidence" value="ECO:0007669"/>
    <property type="project" value="TreeGrafter"/>
</dbReference>
<dbReference type="InterPro" id="IPR000952">
    <property type="entry name" value="AB_hydrolase_4_CS"/>
</dbReference>
<keyword evidence="3" id="KW-0732">Signal</keyword>
<dbReference type="KEGG" id="bbrx:BRETT_004726"/>
<dbReference type="GO" id="GO:0047372">
    <property type="term" value="F:monoacylglycerol lipase activity"/>
    <property type="evidence" value="ECO:0007669"/>
    <property type="project" value="TreeGrafter"/>
</dbReference>
<dbReference type="RefSeq" id="XP_041136571.1">
    <property type="nucleotide sequence ID" value="XM_041283219.1"/>
</dbReference>
<name>A0A871R8I3_DEKBR</name>
<dbReference type="GeneID" id="64576649"/>
<dbReference type="PANTHER" id="PTHR10794:SF63">
    <property type="entry name" value="ALPHA_BETA HYDROLASE 1, ISOFORM A"/>
    <property type="match status" value="1"/>
</dbReference>
<evidence type="ECO:0000256" key="3">
    <source>
        <dbReference type="SAM" id="SignalP"/>
    </source>
</evidence>
<dbReference type="Pfam" id="PF00561">
    <property type="entry name" value="Abhydrolase_1"/>
    <property type="match status" value="1"/>
</dbReference>
<evidence type="ECO:0000313" key="5">
    <source>
        <dbReference type="EMBL" id="QOU20078.1"/>
    </source>
</evidence>
<dbReference type="AlphaFoldDB" id="A0A871R8I3"/>
<feature type="signal peptide" evidence="3">
    <location>
        <begin position="1"/>
        <end position="21"/>
    </location>
</feature>
<dbReference type="OrthoDB" id="5954035at2759"/>
<dbReference type="InterPro" id="IPR000073">
    <property type="entry name" value="AB_hydrolase_1"/>
</dbReference>
<protein>
    <recommendedName>
        <fullName evidence="4">AB hydrolase-1 domain-containing protein</fullName>
    </recommendedName>
</protein>
<evidence type="ECO:0000313" key="6">
    <source>
        <dbReference type="Proteomes" id="UP000663131"/>
    </source>
</evidence>
<keyword evidence="2" id="KW-1133">Transmembrane helix</keyword>
<sequence>MRIINIPIVFLVFGVGPEVFAMASNTKRDSTALIEQLIKSPPKYQKEFGSYLKQAFQTHYLQIYGSVVCLFLILMAHGGIINRVHYFEPRNPIKFVGNDGKNSFTLKELIGKKIPTLRDQAICLLNPFLFTGDLQTMYAGVRTFHSRDQLYFGRQILRMRDGGSAALDQVISSAKFRSAKPESCDIPEGQKKLYLGKSTRYFTKKELLEQDGQQSKRPIVLALHGLSGSSAEPYCRCLMNPLFNKEHFDCFVLNARGCGGVNITTPSLFCALWTEDVREAVKVLRQRYPGRPIFAVGFSMGSIILTNYLAQEGDKSGIDFAVTLACIWDLRASSNRLESHFLSGNLYSPRMTKNLLELIANQKDELSLSREFKKSYSRENIRKMDRLSHFDDNFTSKMFGFSCADEYYCYASPIIRMNNIRTPLLNINSEDDPVAGGFDVGALPVERASFNPYITMITTTHGGHLGWFKPNNVRWYTEPVSQLMAELYSEVYNCSAGNIQVDKHSLPADIPISEGKLVMKTFKS</sequence>
<evidence type="ECO:0000256" key="1">
    <source>
        <dbReference type="ARBA" id="ARBA00010884"/>
    </source>
</evidence>
<feature type="chain" id="PRO_5034355676" description="AB hydrolase-1 domain-containing protein" evidence="3">
    <location>
        <begin position="22"/>
        <end position="524"/>
    </location>
</feature>
<dbReference type="InterPro" id="IPR050960">
    <property type="entry name" value="AB_hydrolase_4_sf"/>
</dbReference>
<dbReference type="EMBL" id="CP063135">
    <property type="protein sequence ID" value="QOU20078.1"/>
    <property type="molecule type" value="Genomic_DNA"/>
</dbReference>
<evidence type="ECO:0000259" key="4">
    <source>
        <dbReference type="Pfam" id="PF00561"/>
    </source>
</evidence>
<dbReference type="GO" id="GO:0051792">
    <property type="term" value="P:medium-chain fatty acid biosynthetic process"/>
    <property type="evidence" value="ECO:0007669"/>
    <property type="project" value="TreeGrafter"/>
</dbReference>
<keyword evidence="2" id="KW-0472">Membrane</keyword>
<dbReference type="GO" id="GO:0051793">
    <property type="term" value="P:medium-chain fatty acid catabolic process"/>
    <property type="evidence" value="ECO:0007669"/>
    <property type="project" value="TreeGrafter"/>
</dbReference>
<reference evidence="5" key="2">
    <citation type="journal article" name="BMC Genomics">
        <title>New genome assemblies reveal patterns of domestication and adaptation across Brettanomyces (Dekkera) species.</title>
        <authorList>
            <person name="Roach M.J."/>
            <person name="Borneman A.R."/>
        </authorList>
    </citation>
    <scope>NUCLEOTIDE SEQUENCE</scope>
    <source>
        <strain evidence="5">UCD 2041</strain>
    </source>
</reference>
<feature type="domain" description="AB hydrolase-1" evidence="4">
    <location>
        <begin position="218"/>
        <end position="435"/>
    </location>
</feature>
<dbReference type="Gene3D" id="3.40.50.1820">
    <property type="entry name" value="alpha/beta hydrolase"/>
    <property type="match status" value="1"/>
</dbReference>
<dbReference type="PROSITE" id="PS01133">
    <property type="entry name" value="UPF0017"/>
    <property type="match status" value="1"/>
</dbReference>
<organism evidence="5 6">
    <name type="scientific">Dekkera bruxellensis</name>
    <name type="common">Brettanomyces custersii</name>
    <dbReference type="NCBI Taxonomy" id="5007"/>
    <lineage>
        <taxon>Eukaryota</taxon>
        <taxon>Fungi</taxon>
        <taxon>Dikarya</taxon>
        <taxon>Ascomycota</taxon>
        <taxon>Saccharomycotina</taxon>
        <taxon>Pichiomycetes</taxon>
        <taxon>Pichiales</taxon>
        <taxon>Pichiaceae</taxon>
        <taxon>Brettanomyces</taxon>
    </lineage>
</organism>